<dbReference type="AlphaFoldDB" id="A0A835J791"/>
<dbReference type="OrthoDB" id="1588050at2759"/>
<dbReference type="InterPro" id="IPR015955">
    <property type="entry name" value="Lactate_DH/Glyco_Ohase_4_C"/>
</dbReference>
<sequence length="311" mass="34075">MEGNSSSCPKDMCEKIYRAVTVSPAFQAIRRVSTRPQDPSPARPSPDSSQPPPRSKKIVDIQSQTCSPKRHRKSAEDAKSHDTLRNREAAEMVPVNFDFSSQDVAANGKSKLATTPLPSIPKNTQVASSVEPEAKASSMVVLQSPSQGNKANNPKVEAPQHEKLEEGNNKPGMHIEDRFTEYINRTKLKIKRTLSNAGHENQHGSSGEDKFTDYINRAKIKLRTTSSIGDWLNYVKQCPCYWEVRSLTGSATLSMAYAAVKFADACLRGLRGHAGAVECASVASEDEDSRTAEKTSGNYSARNDKVMAFSI</sequence>
<dbReference type="GO" id="GO:0016616">
    <property type="term" value="F:oxidoreductase activity, acting on the CH-OH group of donors, NAD or NADP as acceptor"/>
    <property type="evidence" value="ECO:0007669"/>
    <property type="project" value="InterPro"/>
</dbReference>
<comment type="caution">
    <text evidence="2">The sequence shown here is derived from an EMBL/GenBank/DDBJ whole genome shotgun (WGS) entry which is preliminary data.</text>
</comment>
<gene>
    <name evidence="2" type="ORF">SADUNF_Sadunf16G0171100</name>
</gene>
<dbReference type="Proteomes" id="UP000657918">
    <property type="component" value="Chromosome 16"/>
</dbReference>
<reference evidence="2 3" key="1">
    <citation type="submission" date="2020-10" db="EMBL/GenBank/DDBJ databases">
        <title>Plant Genome Project.</title>
        <authorList>
            <person name="Zhang R.-G."/>
        </authorList>
    </citation>
    <scope>NUCLEOTIDE SEQUENCE [LARGE SCALE GENOMIC DNA]</scope>
    <source>
        <strain evidence="2">FAFU-HL-1</strain>
        <tissue evidence="2">Leaf</tissue>
    </source>
</reference>
<dbReference type="EMBL" id="JADGMS010000016">
    <property type="protein sequence ID" value="KAF9665882.1"/>
    <property type="molecule type" value="Genomic_DNA"/>
</dbReference>
<proteinExistence type="predicted"/>
<feature type="region of interest" description="Disordered" evidence="1">
    <location>
        <begin position="112"/>
        <end position="131"/>
    </location>
</feature>
<dbReference type="Gene3D" id="3.90.110.10">
    <property type="entry name" value="Lactate dehydrogenase/glycoside hydrolase, family 4, C-terminal"/>
    <property type="match status" value="1"/>
</dbReference>
<protein>
    <submittedName>
        <fullName evidence="2">Uncharacterized protein</fullName>
    </submittedName>
</protein>
<feature type="region of interest" description="Disordered" evidence="1">
    <location>
        <begin position="137"/>
        <end position="173"/>
    </location>
</feature>
<accession>A0A835J791</accession>
<feature type="compositionally biased region" description="Pro residues" evidence="1">
    <location>
        <begin position="38"/>
        <end position="53"/>
    </location>
</feature>
<evidence type="ECO:0000313" key="3">
    <source>
        <dbReference type="Proteomes" id="UP000657918"/>
    </source>
</evidence>
<organism evidence="2 3">
    <name type="scientific">Salix dunnii</name>
    <dbReference type="NCBI Taxonomy" id="1413687"/>
    <lineage>
        <taxon>Eukaryota</taxon>
        <taxon>Viridiplantae</taxon>
        <taxon>Streptophyta</taxon>
        <taxon>Embryophyta</taxon>
        <taxon>Tracheophyta</taxon>
        <taxon>Spermatophyta</taxon>
        <taxon>Magnoliopsida</taxon>
        <taxon>eudicotyledons</taxon>
        <taxon>Gunneridae</taxon>
        <taxon>Pentapetalae</taxon>
        <taxon>rosids</taxon>
        <taxon>fabids</taxon>
        <taxon>Malpighiales</taxon>
        <taxon>Salicaceae</taxon>
        <taxon>Saliceae</taxon>
        <taxon>Salix</taxon>
    </lineage>
</organism>
<feature type="compositionally biased region" description="Polar residues" evidence="1">
    <location>
        <begin position="140"/>
        <end position="152"/>
    </location>
</feature>
<feature type="region of interest" description="Disordered" evidence="1">
    <location>
        <begin position="24"/>
        <end position="91"/>
    </location>
</feature>
<dbReference type="PANTHER" id="PTHR36746">
    <property type="entry name" value="BNAC04G51760D PROTEIN"/>
    <property type="match status" value="1"/>
</dbReference>
<keyword evidence="3" id="KW-1185">Reference proteome</keyword>
<feature type="compositionally biased region" description="Polar residues" evidence="1">
    <location>
        <begin position="112"/>
        <end position="128"/>
    </location>
</feature>
<name>A0A835J791_9ROSI</name>
<dbReference type="PANTHER" id="PTHR36746:SF3">
    <property type="entry name" value="DUF4005 DOMAIN-CONTAINING PROTEIN"/>
    <property type="match status" value="1"/>
</dbReference>
<feature type="compositionally biased region" description="Basic and acidic residues" evidence="1">
    <location>
        <begin position="74"/>
        <end position="90"/>
    </location>
</feature>
<feature type="compositionally biased region" description="Basic and acidic residues" evidence="1">
    <location>
        <begin position="158"/>
        <end position="173"/>
    </location>
</feature>
<evidence type="ECO:0000256" key="1">
    <source>
        <dbReference type="SAM" id="MobiDB-lite"/>
    </source>
</evidence>
<evidence type="ECO:0000313" key="2">
    <source>
        <dbReference type="EMBL" id="KAF9665882.1"/>
    </source>
</evidence>